<evidence type="ECO:0000313" key="2">
    <source>
        <dbReference type="EMBL" id="MFC4719698.1"/>
    </source>
</evidence>
<comment type="caution">
    <text evidence="2">The sequence shown here is derived from an EMBL/GenBank/DDBJ whole genome shotgun (WGS) entry which is preliminary data.</text>
</comment>
<dbReference type="Proteomes" id="UP001595969">
    <property type="component" value="Unassembled WGS sequence"/>
</dbReference>
<organism evidence="2 3">
    <name type="scientific">Enterococcus lemanii</name>
    <dbReference type="NCBI Taxonomy" id="1159752"/>
    <lineage>
        <taxon>Bacteria</taxon>
        <taxon>Bacillati</taxon>
        <taxon>Bacillota</taxon>
        <taxon>Bacilli</taxon>
        <taxon>Lactobacillales</taxon>
        <taxon>Enterococcaceae</taxon>
        <taxon>Enterococcus</taxon>
    </lineage>
</organism>
<dbReference type="RefSeq" id="WP_379962519.1">
    <property type="nucleotide sequence ID" value="NZ_JAFBFD010000038.1"/>
</dbReference>
<evidence type="ECO:0000256" key="1">
    <source>
        <dbReference type="SAM" id="Phobius"/>
    </source>
</evidence>
<reference evidence="3" key="1">
    <citation type="journal article" date="2019" name="Int. J. Syst. Evol. Microbiol.">
        <title>The Global Catalogue of Microorganisms (GCM) 10K type strain sequencing project: providing services to taxonomists for standard genome sequencing and annotation.</title>
        <authorList>
            <consortium name="The Broad Institute Genomics Platform"/>
            <consortium name="The Broad Institute Genome Sequencing Center for Infectious Disease"/>
            <person name="Wu L."/>
            <person name="Ma J."/>
        </authorList>
    </citation>
    <scope>NUCLEOTIDE SEQUENCE [LARGE SCALE GENOMIC DNA]</scope>
    <source>
        <strain evidence="3">CGMCC 1.19032</strain>
    </source>
</reference>
<accession>A0ABV9MYR2</accession>
<feature type="transmembrane region" description="Helical" evidence="1">
    <location>
        <begin position="6"/>
        <end position="25"/>
    </location>
</feature>
<keyword evidence="1" id="KW-0812">Transmembrane</keyword>
<dbReference type="EMBL" id="JBHSGS010000045">
    <property type="protein sequence ID" value="MFC4719698.1"/>
    <property type="molecule type" value="Genomic_DNA"/>
</dbReference>
<keyword evidence="3" id="KW-1185">Reference proteome</keyword>
<evidence type="ECO:0008006" key="4">
    <source>
        <dbReference type="Google" id="ProtNLM"/>
    </source>
</evidence>
<protein>
    <recommendedName>
        <fullName evidence="4">NfeD-like C-terminal domain-containing protein</fullName>
    </recommendedName>
</protein>
<sequence>MLISFVLFSLYLVLSFIFFPIMYLYNHLTDKNQTNVLSREDFLFGQLTEKIQGNTIGEVMEIGSESARSVYPAKFYRLQDQEENHLLPVGTKVLIIDFDEQGIALVVQSKNIKTLIKEERM</sequence>
<evidence type="ECO:0000313" key="3">
    <source>
        <dbReference type="Proteomes" id="UP001595969"/>
    </source>
</evidence>
<name>A0ABV9MYR2_9ENTE</name>
<proteinExistence type="predicted"/>
<keyword evidence="1" id="KW-1133">Transmembrane helix</keyword>
<dbReference type="InterPro" id="IPR012340">
    <property type="entry name" value="NA-bd_OB-fold"/>
</dbReference>
<gene>
    <name evidence="2" type="ORF">ACFO5I_08120</name>
</gene>
<dbReference type="Gene3D" id="2.40.50.140">
    <property type="entry name" value="Nucleic acid-binding proteins"/>
    <property type="match status" value="1"/>
</dbReference>
<keyword evidence="1" id="KW-0472">Membrane</keyword>